<dbReference type="FunCoup" id="A0A2U3MYB2">
    <property type="interactions" value="349"/>
</dbReference>
<proteinExistence type="predicted"/>
<dbReference type="EMBL" id="OOGT01000058">
    <property type="protein sequence ID" value="SPL70417.1"/>
    <property type="molecule type" value="Genomic_DNA"/>
</dbReference>
<dbReference type="PIRSF" id="PIRSF500176">
    <property type="entry name" value="L_ASNase"/>
    <property type="match status" value="1"/>
</dbReference>
<dbReference type="EC" id="3.5.1.1" evidence="4"/>
<evidence type="ECO:0000259" key="3">
    <source>
        <dbReference type="Pfam" id="PF00710"/>
    </source>
</evidence>
<feature type="binding site" evidence="2">
    <location>
        <position position="59"/>
    </location>
    <ligand>
        <name>substrate</name>
    </ligand>
</feature>
<dbReference type="InterPro" id="IPR036152">
    <property type="entry name" value="Asp/glu_Ase-like_sf"/>
</dbReference>
<dbReference type="GO" id="GO:0004067">
    <property type="term" value="F:asparaginase activity"/>
    <property type="evidence" value="ECO:0007669"/>
    <property type="project" value="UniProtKB-UniRule"/>
</dbReference>
<dbReference type="SUPFAM" id="SSF53774">
    <property type="entry name" value="Glutaminase/Asparaginase"/>
    <property type="match status" value="1"/>
</dbReference>
<dbReference type="InterPro" id="IPR006034">
    <property type="entry name" value="Asparaginase/glutaminase-like"/>
</dbReference>
<dbReference type="InterPro" id="IPR041725">
    <property type="entry name" value="L-asparaginase_I"/>
</dbReference>
<organism evidence="4 5">
    <name type="scientific">Acinetobacter stercoris</name>
    <dbReference type="NCBI Taxonomy" id="2126983"/>
    <lineage>
        <taxon>Bacteria</taxon>
        <taxon>Pseudomonadati</taxon>
        <taxon>Pseudomonadota</taxon>
        <taxon>Gammaproteobacteria</taxon>
        <taxon>Moraxellales</taxon>
        <taxon>Moraxellaceae</taxon>
        <taxon>Acinetobacter</taxon>
    </lineage>
</organism>
<dbReference type="SFLD" id="SFLDS00057">
    <property type="entry name" value="Glutaminase/Asparaginase"/>
    <property type="match status" value="1"/>
</dbReference>
<evidence type="ECO:0000256" key="1">
    <source>
        <dbReference type="PIRSR" id="PIRSR001220-1"/>
    </source>
</evidence>
<dbReference type="PROSITE" id="PS51732">
    <property type="entry name" value="ASN_GLN_ASE_3"/>
    <property type="match status" value="1"/>
</dbReference>
<dbReference type="PANTHER" id="PTHR11707:SF28">
    <property type="entry name" value="60 KDA LYSOPHOSPHOLIPASE"/>
    <property type="match status" value="1"/>
</dbReference>
<keyword evidence="5" id="KW-1185">Reference proteome</keyword>
<dbReference type="CDD" id="cd08963">
    <property type="entry name" value="L-asparaginase_I"/>
    <property type="match status" value="1"/>
</dbReference>
<accession>A0A2U3MYB2</accession>
<evidence type="ECO:0000313" key="5">
    <source>
        <dbReference type="Proteomes" id="UP000245974"/>
    </source>
</evidence>
<dbReference type="Pfam" id="PF00710">
    <property type="entry name" value="Asparaginase"/>
    <property type="match status" value="1"/>
</dbReference>
<protein>
    <submittedName>
        <fullName evidence="4">L-asparaginase 1</fullName>
        <ecNumber evidence="4">3.5.1.1</ecNumber>
    </submittedName>
</protein>
<dbReference type="AlphaFoldDB" id="A0A2U3MYB2"/>
<dbReference type="PRINTS" id="PR00139">
    <property type="entry name" value="ASNGLNASE"/>
</dbReference>
<evidence type="ECO:0000313" key="4">
    <source>
        <dbReference type="EMBL" id="SPL70417.1"/>
    </source>
</evidence>
<keyword evidence="4" id="KW-0378">Hydrolase</keyword>
<evidence type="ECO:0000256" key="2">
    <source>
        <dbReference type="PIRSR" id="PIRSR001220-2"/>
    </source>
</evidence>
<dbReference type="Gene3D" id="3.40.50.40">
    <property type="match status" value="1"/>
</dbReference>
<sequence length="330" mass="37376">MATFTMTKKIALIYMGGTFGCIGEPLSPMPEADFLQRLKRVLPAQHKIDCYSARHIIDSSAATASDWLELIRQIQQLQLAGYEHFVIIHGTDTLSYASAMLSKFLQTSCKVILTGSQYPLLNVQGDNTREFTDAVDNLNTAIDEVAKVQNGVYLAFYHQVFHASTAIKVHTTALDAFRGQKVNQQLPYSPDNPFIVEKAHIEQAKEFNIINWMMQPISIQHLEHNLENLLNAPPHFLILQAYGTGNLAVSEKIIQTFKSLKKKNCLVVLTTQVPLGGIDQRYAISQWIKHAEILISDCQSLADLYAKALKMYLQYPSLEQWYSHWYDQPE</sequence>
<dbReference type="Proteomes" id="UP000245974">
    <property type="component" value="Unassembled WGS sequence"/>
</dbReference>
<dbReference type="SMART" id="SM00870">
    <property type="entry name" value="Asparaginase"/>
    <property type="match status" value="1"/>
</dbReference>
<dbReference type="InParanoid" id="A0A2U3MYB2"/>
<dbReference type="PANTHER" id="PTHR11707">
    <property type="entry name" value="L-ASPARAGINASE"/>
    <property type="match status" value="1"/>
</dbReference>
<dbReference type="Gene3D" id="3.40.50.1170">
    <property type="entry name" value="L-asparaginase, N-terminal domain"/>
    <property type="match status" value="1"/>
</dbReference>
<name>A0A2U3MYB2_9GAMM</name>
<gene>
    <name evidence="4" type="primary">ansA</name>
    <name evidence="4" type="ORF">KPC_1595</name>
</gene>
<dbReference type="PIRSF" id="PIRSF001220">
    <property type="entry name" value="L-ASNase_gatD"/>
    <property type="match status" value="1"/>
</dbReference>
<feature type="domain" description="L-asparaginase N-terminal" evidence="3">
    <location>
        <begin position="9"/>
        <end position="182"/>
    </location>
</feature>
<dbReference type="InterPro" id="IPR037152">
    <property type="entry name" value="L-asparaginase_N_sf"/>
</dbReference>
<dbReference type="InterPro" id="IPR027473">
    <property type="entry name" value="L-asparaginase_C"/>
</dbReference>
<reference evidence="5" key="1">
    <citation type="submission" date="2018-03" db="EMBL/GenBank/DDBJ databases">
        <authorList>
            <person name="Blom J."/>
        </authorList>
    </citation>
    <scope>NUCLEOTIDE SEQUENCE [LARGE SCALE GENOMIC DNA]</scope>
    <source>
        <strain evidence="5">KPC-SM-21</strain>
    </source>
</reference>
<feature type="active site" description="O-isoaspartyl threonine intermediate" evidence="1">
    <location>
        <position position="18"/>
    </location>
</feature>
<feature type="binding site" evidence="2">
    <location>
        <begin position="91"/>
        <end position="92"/>
    </location>
    <ligand>
        <name>substrate</name>
    </ligand>
</feature>
<dbReference type="InterPro" id="IPR027474">
    <property type="entry name" value="L-asparaginase_N"/>
</dbReference>